<feature type="compositionally biased region" description="Basic and acidic residues" evidence="1">
    <location>
        <begin position="1"/>
        <end position="29"/>
    </location>
</feature>
<keyword evidence="3" id="KW-1185">Reference proteome</keyword>
<evidence type="ECO:0000313" key="3">
    <source>
        <dbReference type="Proteomes" id="UP001597641"/>
    </source>
</evidence>
<accession>A0ABW6BY25</accession>
<protein>
    <submittedName>
        <fullName evidence="2">Uncharacterized protein</fullName>
    </submittedName>
</protein>
<comment type="caution">
    <text evidence="2">The sequence shown here is derived from an EMBL/GenBank/DDBJ whole genome shotgun (WGS) entry which is preliminary data.</text>
</comment>
<reference evidence="3" key="1">
    <citation type="journal article" date="2019" name="Int. J. Syst. Evol. Microbiol.">
        <title>The Global Catalogue of Microorganisms (GCM) 10K type strain sequencing project: providing services to taxonomists for standard genome sequencing and annotation.</title>
        <authorList>
            <consortium name="The Broad Institute Genomics Platform"/>
            <consortium name="The Broad Institute Genome Sequencing Center for Infectious Disease"/>
            <person name="Wu L."/>
            <person name="Ma J."/>
        </authorList>
    </citation>
    <scope>NUCLEOTIDE SEQUENCE [LARGE SCALE GENOMIC DNA]</scope>
    <source>
        <strain evidence="3">KCTC 23984</strain>
    </source>
</reference>
<sequence>MNTDKNKDQNQGKESTAKTDATYNRDAEVLKNSATTSQSSGESLGKVGVGGIITNEDKSGALKSMKGDDTNKLNPKEPLSEGQTSDEKNV</sequence>
<feature type="region of interest" description="Disordered" evidence="1">
    <location>
        <begin position="1"/>
        <end position="90"/>
    </location>
</feature>
<dbReference type="Proteomes" id="UP001597641">
    <property type="component" value="Unassembled WGS sequence"/>
</dbReference>
<evidence type="ECO:0000313" key="2">
    <source>
        <dbReference type="EMBL" id="MFD3001837.1"/>
    </source>
</evidence>
<proteinExistence type="predicted"/>
<feature type="compositionally biased region" description="Basic and acidic residues" evidence="1">
    <location>
        <begin position="55"/>
        <end position="90"/>
    </location>
</feature>
<feature type="compositionally biased region" description="Polar residues" evidence="1">
    <location>
        <begin position="32"/>
        <end position="42"/>
    </location>
</feature>
<dbReference type="EMBL" id="JBHUOX010000012">
    <property type="protein sequence ID" value="MFD3001837.1"/>
    <property type="molecule type" value="Genomic_DNA"/>
</dbReference>
<gene>
    <name evidence="2" type="ORF">ACFS7Z_15795</name>
</gene>
<evidence type="ECO:0000256" key="1">
    <source>
        <dbReference type="SAM" id="MobiDB-lite"/>
    </source>
</evidence>
<organism evidence="2 3">
    <name type="scientific">Pontibacter toksunensis</name>
    <dbReference type="NCBI Taxonomy" id="1332631"/>
    <lineage>
        <taxon>Bacteria</taxon>
        <taxon>Pseudomonadati</taxon>
        <taxon>Bacteroidota</taxon>
        <taxon>Cytophagia</taxon>
        <taxon>Cytophagales</taxon>
        <taxon>Hymenobacteraceae</taxon>
        <taxon>Pontibacter</taxon>
    </lineage>
</organism>
<name>A0ABW6BY25_9BACT</name>
<dbReference type="RefSeq" id="WP_377486456.1">
    <property type="nucleotide sequence ID" value="NZ_JBHUOX010000012.1"/>
</dbReference>